<dbReference type="Pfam" id="PF00668">
    <property type="entry name" value="Condensation"/>
    <property type="match status" value="1"/>
</dbReference>
<dbReference type="InterPro" id="IPR042099">
    <property type="entry name" value="ANL_N_sf"/>
</dbReference>
<dbReference type="SUPFAM" id="SSF52777">
    <property type="entry name" value="CoA-dependent acyltransferases"/>
    <property type="match status" value="2"/>
</dbReference>
<dbReference type="InterPro" id="IPR020806">
    <property type="entry name" value="PKS_PP-bd"/>
</dbReference>
<dbReference type="Pfam" id="PF13193">
    <property type="entry name" value="AMP-binding_C"/>
    <property type="match status" value="2"/>
</dbReference>
<dbReference type="InterPro" id="IPR000873">
    <property type="entry name" value="AMP-dep_synth/lig_dom"/>
</dbReference>
<dbReference type="InterPro" id="IPR025110">
    <property type="entry name" value="AMP-bd_C"/>
</dbReference>
<dbReference type="PANTHER" id="PTHR45527:SF1">
    <property type="entry name" value="FATTY ACID SYNTHASE"/>
    <property type="match status" value="1"/>
</dbReference>
<evidence type="ECO:0000313" key="6">
    <source>
        <dbReference type="Proteomes" id="UP001499978"/>
    </source>
</evidence>
<dbReference type="InterPro" id="IPR009081">
    <property type="entry name" value="PP-bd_ACP"/>
</dbReference>
<dbReference type="Gene3D" id="3.40.50.1820">
    <property type="entry name" value="alpha/beta hydrolase"/>
    <property type="match status" value="2"/>
</dbReference>
<keyword evidence="3" id="KW-0597">Phosphoprotein</keyword>
<dbReference type="InterPro" id="IPR001031">
    <property type="entry name" value="Thioesterase"/>
</dbReference>
<dbReference type="Gene3D" id="3.30.559.30">
    <property type="entry name" value="Nonribosomal peptide synthetase, condensation domain"/>
    <property type="match status" value="1"/>
</dbReference>
<keyword evidence="2" id="KW-0596">Phosphopantetheine</keyword>
<gene>
    <name evidence="5" type="ORF">GCM10010201_35500</name>
</gene>
<dbReference type="Pfam" id="PF00550">
    <property type="entry name" value="PP-binding"/>
    <property type="match status" value="2"/>
</dbReference>
<dbReference type="Proteomes" id="UP001499978">
    <property type="component" value="Unassembled WGS sequence"/>
</dbReference>
<dbReference type="Pfam" id="PF00501">
    <property type="entry name" value="AMP-binding"/>
    <property type="match status" value="2"/>
</dbReference>
<dbReference type="InterPro" id="IPR029058">
    <property type="entry name" value="AB_hydrolase_fold"/>
</dbReference>
<dbReference type="InterPro" id="IPR036736">
    <property type="entry name" value="ACP-like_sf"/>
</dbReference>
<dbReference type="PROSITE" id="PS50075">
    <property type="entry name" value="CARRIER"/>
    <property type="match status" value="2"/>
</dbReference>
<dbReference type="SMART" id="SM00823">
    <property type="entry name" value="PKS_PP"/>
    <property type="match status" value="2"/>
</dbReference>
<comment type="cofactor">
    <cofactor evidence="1">
        <name>pantetheine 4'-phosphate</name>
        <dbReference type="ChEBI" id="CHEBI:47942"/>
    </cofactor>
</comment>
<evidence type="ECO:0000313" key="5">
    <source>
        <dbReference type="EMBL" id="GAA2532838.1"/>
    </source>
</evidence>
<dbReference type="SUPFAM" id="SSF53474">
    <property type="entry name" value="alpha/beta-Hydrolases"/>
    <property type="match status" value="1"/>
</dbReference>
<dbReference type="RefSeq" id="WP_344174581.1">
    <property type="nucleotide sequence ID" value="NZ_BAAARY010000040.1"/>
</dbReference>
<feature type="domain" description="Carrier" evidence="4">
    <location>
        <begin position="1586"/>
        <end position="1661"/>
    </location>
</feature>
<dbReference type="InterPro" id="IPR023213">
    <property type="entry name" value="CAT-like_dom_sf"/>
</dbReference>
<feature type="domain" description="Carrier" evidence="4">
    <location>
        <begin position="537"/>
        <end position="612"/>
    </location>
</feature>
<evidence type="ECO:0000256" key="2">
    <source>
        <dbReference type="ARBA" id="ARBA00022450"/>
    </source>
</evidence>
<evidence type="ECO:0000259" key="4">
    <source>
        <dbReference type="PROSITE" id="PS50075"/>
    </source>
</evidence>
<dbReference type="SUPFAM" id="SSF47336">
    <property type="entry name" value="ACP-like"/>
    <property type="match status" value="2"/>
</dbReference>
<protein>
    <recommendedName>
        <fullName evidence="4">Carrier domain-containing protein</fullName>
    </recommendedName>
</protein>
<dbReference type="CDD" id="cd05930">
    <property type="entry name" value="A_NRPS"/>
    <property type="match status" value="2"/>
</dbReference>
<dbReference type="Gene3D" id="3.40.50.12780">
    <property type="entry name" value="N-terminal domain of ligase-like"/>
    <property type="match status" value="2"/>
</dbReference>
<proteinExistence type="predicted"/>
<dbReference type="PANTHER" id="PTHR45527">
    <property type="entry name" value="NONRIBOSOMAL PEPTIDE SYNTHETASE"/>
    <property type="match status" value="1"/>
</dbReference>
<evidence type="ECO:0000256" key="3">
    <source>
        <dbReference type="ARBA" id="ARBA00022553"/>
    </source>
</evidence>
<dbReference type="InterPro" id="IPR001242">
    <property type="entry name" value="Condensation_dom"/>
</dbReference>
<comment type="caution">
    <text evidence="5">The sequence shown here is derived from an EMBL/GenBank/DDBJ whole genome shotgun (WGS) entry which is preliminary data.</text>
</comment>
<keyword evidence="6" id="KW-1185">Reference proteome</keyword>
<organism evidence="5 6">
    <name type="scientific">Pilimelia columellifera subsp. columellifera</name>
    <dbReference type="NCBI Taxonomy" id="706583"/>
    <lineage>
        <taxon>Bacteria</taxon>
        <taxon>Bacillati</taxon>
        <taxon>Actinomycetota</taxon>
        <taxon>Actinomycetes</taxon>
        <taxon>Micromonosporales</taxon>
        <taxon>Micromonosporaceae</taxon>
        <taxon>Pilimelia</taxon>
    </lineage>
</organism>
<accession>A0ABN3NT98</accession>
<dbReference type="InterPro" id="IPR020845">
    <property type="entry name" value="AMP-binding_CS"/>
</dbReference>
<dbReference type="SMART" id="SM00824">
    <property type="entry name" value="PKS_TE"/>
    <property type="match status" value="1"/>
</dbReference>
<dbReference type="InterPro" id="IPR020802">
    <property type="entry name" value="TesA-like"/>
</dbReference>
<dbReference type="Gene3D" id="3.30.300.30">
    <property type="match status" value="2"/>
</dbReference>
<reference evidence="5 6" key="1">
    <citation type="journal article" date="2019" name="Int. J. Syst. Evol. Microbiol.">
        <title>The Global Catalogue of Microorganisms (GCM) 10K type strain sequencing project: providing services to taxonomists for standard genome sequencing and annotation.</title>
        <authorList>
            <consortium name="The Broad Institute Genomics Platform"/>
            <consortium name="The Broad Institute Genome Sequencing Center for Infectious Disease"/>
            <person name="Wu L."/>
            <person name="Ma J."/>
        </authorList>
    </citation>
    <scope>NUCLEOTIDE SEQUENCE [LARGE SCALE GENOMIC DNA]</scope>
    <source>
        <strain evidence="5 6">JCM 3367</strain>
    </source>
</reference>
<dbReference type="InterPro" id="IPR006162">
    <property type="entry name" value="Ppantetheine_attach_site"/>
</dbReference>
<name>A0ABN3NT98_9ACTN</name>
<evidence type="ECO:0000256" key="1">
    <source>
        <dbReference type="ARBA" id="ARBA00001957"/>
    </source>
</evidence>
<dbReference type="SUPFAM" id="SSF56801">
    <property type="entry name" value="Acetyl-CoA synthetase-like"/>
    <property type="match status" value="2"/>
</dbReference>
<dbReference type="Gene3D" id="3.30.559.10">
    <property type="entry name" value="Chloramphenicol acetyltransferase-like domain"/>
    <property type="match status" value="1"/>
</dbReference>
<dbReference type="Pfam" id="PF00975">
    <property type="entry name" value="Thioesterase"/>
    <property type="match status" value="1"/>
</dbReference>
<dbReference type="PROSITE" id="PS00012">
    <property type="entry name" value="PHOSPHOPANTETHEINE"/>
    <property type="match status" value="1"/>
</dbReference>
<dbReference type="Gene3D" id="1.10.1200.10">
    <property type="entry name" value="ACP-like"/>
    <property type="match status" value="1"/>
</dbReference>
<dbReference type="InterPro" id="IPR045851">
    <property type="entry name" value="AMP-bd_C_sf"/>
</dbReference>
<sequence length="1934" mass="207806">MTHSSINDTTEATAQWLSPDLTIPAMIEAVAVSTPHATALVRSGQSCSYAELMRRSAAVARGLVAASVSQGDVVVVRGGRSIDTVVAMLGVLRAGATLTMVDVAQNHQRAQQIVDRAEPRLIVDTAETSTLPPLTGPVPVSSGDLERSGEDNGAVLPDVDVAAPAYLCFTSGTTGEPRGVLGWHGALAQFCSWEQRALEFGPDDRVGQLAALTFDAVFKDLFPALIGGATVCLPPTDQPFIDLAKVLQWLRDDEVTVIQTVPSVLSSLLAEATPGTQLPALRLICLSGEPFRGSPVSRFRSTIVGSGVQFVNLYGTTEATILKSWYRVPDGEVPADVLPIGKPTDGAELLVVNKRGRRCGIGEPGEVLIRTPFLTRGAWRPAAGEAPLFEVNPLNPDDPDDLVQRTGDLGRFGPDGNVEIHGRMDDQIKVLGVRVHPAEVGALIGRHPGVKDAAVVAATGDDDNVALVAYVVRQPDVDLDAMVIRQHVAQHGSNAMVPGHVVFLDRLPLTSHGKLDRAALPRPVAEVDDADQAADTGEWTDVELRVAQVWSEVLKVEVTSRHASFFALGGHSLMMARVLARIRRAFDVELNLQALFSSPTVATLAAAVAEATDAAGSPATELVRVPREEFQRLSPEQEGLWYLRQLEPESAAYHMAGVFSLPADVDDDAVRLAFLQVCERHEALRLRFVEQDGRPVQRTAAAELDFGVLAPAENVAEGLAALQTESAQPFDLASRPPIRVRTILVNGRRLVGLTIHHLCCDGISWSLLTEQVDALLADPTAWTTDAGQTTGPQFRDYVAWRARQAAPARAEADLAFWRAQLGDVPALDLPSGRPQPGSRPHQQLVKRFVLDPQTARGVAARSREAESTEYMTMMTAFASVLARASGQDRIVIGSDSAGRDLEELGEVVGFFVRTHAYCFDMSGNPSFAEALGRVRAAMVAAAGHQSTSFADIVDAVAAERGGDRRPLFSVILRMPPREEQPRTYRLLQPVDVVSTAADGSGSAPTAKFDLTVVVRITEDAATLDLEYDVDALQPELVDALGTRMVELLRFATEQPQTPLARVRHDAHPFSTVLESQAFTPVAELFRGQADRAPDAVAISWEGGQVTYRELAAAVDGAGAEVRPHERVGILGGKTPATVACLIAAIGGGAVPLLLDEALPGPRRQRMLERAGVDRVLQAEPVSATDLPDSVKARQLSFAELTERVGSGSTTRPGAKDAAYLFFTSGTTGESKAVLGSHRGLDHFVDWEAREFDASPQDRVAQFTTLSFDAVLRDVFVPLTRGATLCLPPPQVRDDTRRMLDWLAHERVTIVHTTPSVAASWLREANATTPRLNHLRLLCLAGEPLSGATVAALRDRLLGSQTEVVNFYGPTETTMIKTRYRVPAQVPQGPLPVGQALPGAQMVVVGTDGYPCQPGERGEIVLRTPYRALGYLSDSFTSTAGSVFRPNPFGRDEDDLLYHTGDLAWVDADGQVFVEGRKDDLLKIRGVRVHPAEVGAELASHAEVQQVYVDADKESGEVQLVAYVVRSSGSTLTTESLRQFARQRLPLGLVPSLFIFLDRFALLPNGKLDRSSLSGAAPAHPTDGRVEPRDEVETAVWQAWAQLLGHENFGVTDDFFSVGGHSLLATILITRLRKQLGVSLTLRQLLEAPRVDQLADLVREATAGAVADHASDTALVLRPGEPDGPVLFLVHPIGGDVMCYRQVAAGLPARFKVVGLRAPGLSSGSRYTTIAEMAAAYLHEILQIQPQGPYHLGGWSMGGVVAYEIARQLSFEGADTATLLLLDSYAPGSGAFEHFASPGADRAASFARDLARMTKEEIDARSLVDEAPGSEELDQLRQRFRVFDAHATALVGYRLRRTQLPATHVALVLAGEQSRPDTASPTLGWQEVLHTDIDVRTVPAVDHFTMWQEPGVRDTAAAISAALAAGSAASDSEGA</sequence>
<dbReference type="EMBL" id="BAAARY010000040">
    <property type="protein sequence ID" value="GAA2532838.1"/>
    <property type="molecule type" value="Genomic_DNA"/>
</dbReference>
<dbReference type="PROSITE" id="PS00455">
    <property type="entry name" value="AMP_BINDING"/>
    <property type="match status" value="2"/>
</dbReference>